<dbReference type="RefSeq" id="WP_133800038.1">
    <property type="nucleotide sequence ID" value="NZ_SNWQ01000004.1"/>
</dbReference>
<sequence>MYPDDLEQADAESLAAELNARVAAGHHIDMQAPWILKDSAYSPNSCQQRLGFTTMSDLIPLTKGAHGFGSSYDGHPLGSLGLMATSPPGAGPGPGRCAVTDRVSGSLVRLPRFTQLTAEEQGRVVDGVLSYQVAASVTDRKGTAGRSDSAP</sequence>
<protein>
    <submittedName>
        <fullName evidence="1">Uncharacterized protein</fullName>
    </submittedName>
</protein>
<dbReference type="AlphaFoldDB" id="A0A4R6KJF1"/>
<gene>
    <name evidence="1" type="ORF">EV643_104377</name>
</gene>
<dbReference type="EMBL" id="SNWQ01000004">
    <property type="protein sequence ID" value="TDO50877.1"/>
    <property type="molecule type" value="Genomic_DNA"/>
</dbReference>
<proteinExistence type="predicted"/>
<name>A0A4R6KJF1_9ACTN</name>
<accession>A0A4R6KJF1</accession>
<evidence type="ECO:0000313" key="1">
    <source>
        <dbReference type="EMBL" id="TDO50877.1"/>
    </source>
</evidence>
<keyword evidence="2" id="KW-1185">Reference proteome</keyword>
<organism evidence="1 2">
    <name type="scientific">Kribbella caucasensis</name>
    <dbReference type="NCBI Taxonomy" id="2512215"/>
    <lineage>
        <taxon>Bacteria</taxon>
        <taxon>Bacillati</taxon>
        <taxon>Actinomycetota</taxon>
        <taxon>Actinomycetes</taxon>
        <taxon>Propionibacteriales</taxon>
        <taxon>Kribbellaceae</taxon>
        <taxon>Kribbella</taxon>
    </lineage>
</organism>
<evidence type="ECO:0000313" key="2">
    <source>
        <dbReference type="Proteomes" id="UP000295388"/>
    </source>
</evidence>
<comment type="caution">
    <text evidence="1">The sequence shown here is derived from an EMBL/GenBank/DDBJ whole genome shotgun (WGS) entry which is preliminary data.</text>
</comment>
<dbReference type="Proteomes" id="UP000295388">
    <property type="component" value="Unassembled WGS sequence"/>
</dbReference>
<reference evidence="1 2" key="1">
    <citation type="submission" date="2019-03" db="EMBL/GenBank/DDBJ databases">
        <title>Genomic Encyclopedia of Type Strains, Phase III (KMG-III): the genomes of soil and plant-associated and newly described type strains.</title>
        <authorList>
            <person name="Whitman W."/>
        </authorList>
    </citation>
    <scope>NUCLEOTIDE SEQUENCE [LARGE SCALE GENOMIC DNA]</scope>
    <source>
        <strain evidence="1 2">VKM Ac-2527</strain>
    </source>
</reference>